<evidence type="ECO:0000256" key="1">
    <source>
        <dbReference type="ARBA" id="ARBA00022737"/>
    </source>
</evidence>
<keyword evidence="1" id="KW-0677">Repeat</keyword>
<accession>A0A8H4B6U0</accession>
<dbReference type="InterPro" id="IPR051023">
    <property type="entry name" value="PP2A_Regulatory_Subunit_A"/>
</dbReference>
<evidence type="ECO:0000256" key="2">
    <source>
        <dbReference type="PROSITE-ProRule" id="PRU00103"/>
    </source>
</evidence>
<sequence length="1146" mass="127844">MTCSATSTVYLKVQIKKLPLQLNFNSSSQKLYIMADLGIHTHPEDHGRTEKEISSAITESGAAAADDDNVATLPVIVVHDEDKDVAVLEHDQEDVAIASNDNEEPPPYTEKDSYMMADEPENYYDASQLLLDEDPVREDDEEEDGDQDYDLVADMQQSLEQQQQQGEPNEEEEEEEEEEEDLLTAVSLSPLEKLIKFSNSTLVLQRLVVTRDISTLIHEISVQDAVHTVLPIIVQLAKDTEDSVKEALAGELDKIMYYYYENAPPVLDSVAYPDAVQQSHIPRNAFAYTIIEFLLDQNTTLASIAQQSVVTLAAELADTVPGSEKYALHQALLDVEIFQGVVLGLISIFSGKQQQHNDESDNEQQETDPAASTTTETASKAGDKEAMDITVLDGLSSQENTATTTTAVVEKKLPSTAVDDPINTIVSSATSTLIKNYDNGGVNLAKMVCLMLMSALAPVFGPDGCTEKILPIVESMVADPMFYVRKEAAAAVGSLSTTVPPQVTLERLLPLYLKLSVDTIWHVRRSCVFALPLLCQVLPKDMKTTIAVEGVELFKNDVSRNVRNSLADITGEVISKFLPQDWKETGNPGEVPEELLDFFLSLGNTTTTNANQMYKMDTERIHNCAYNFPAVVLTAGVGYWDSHLKDTYLNLTKDYQLKVRRTFAYSLHDIARIIGAERTERDLVQIFALYLMDLDDVKQGVLEHLSEFLNVLAVSSRNEYIPILAEVWDGVMNNWHLRDILANQLRDISRLFDASRVVEHILPLAIRACHDEFAAVRETGVEIFPVILDIVKRTVDEDGENLSQVAAEGADDTETLFERQQKYALALLNHVMEKLDDLVRSVAYRTRLVFTQICRSLLDAGINAADFASFFLPRLALLVKDPVVNVRIAASRTMHTLCSINGYRQDIENIIYTDEIAMEDESSPKQILDDIIYRLATDKDRDVRFYISDFISQEELEQYQKKRAVEELQIAEDTSKELTSKALPPPPTPPAHLIMLPPATEYQGISTVHQVLADLDEHGDQDGINEELHSVDSPMEIVNDDFDTTSSSPEGEDEQPHQKEKDTDEIMTDVMDISEEDHHQLEEHFEDDEEEEEDDDHATEKKARHIYLSKTPAHALSDTNMTLPATTVTTNTASSNTTTATATSSD</sequence>
<feature type="compositionally biased region" description="Acidic residues" evidence="3">
    <location>
        <begin position="168"/>
        <end position="182"/>
    </location>
</feature>
<feature type="repeat" description="HEAT" evidence="2">
    <location>
        <begin position="469"/>
        <end position="507"/>
    </location>
</feature>
<organism evidence="4 5">
    <name type="scientific">Mucor circinelloides f. lusitanicus</name>
    <name type="common">Mucor racemosus var. lusitanicus</name>
    <dbReference type="NCBI Taxonomy" id="29924"/>
    <lineage>
        <taxon>Eukaryota</taxon>
        <taxon>Fungi</taxon>
        <taxon>Fungi incertae sedis</taxon>
        <taxon>Mucoromycota</taxon>
        <taxon>Mucoromycotina</taxon>
        <taxon>Mucoromycetes</taxon>
        <taxon>Mucorales</taxon>
        <taxon>Mucorineae</taxon>
        <taxon>Mucoraceae</taxon>
        <taxon>Mucor</taxon>
    </lineage>
</organism>
<feature type="region of interest" description="Disordered" evidence="3">
    <location>
        <begin position="354"/>
        <end position="383"/>
    </location>
</feature>
<feature type="compositionally biased region" description="Low complexity" evidence="3">
    <location>
        <begin position="370"/>
        <end position="380"/>
    </location>
</feature>
<dbReference type="GO" id="GO:0005737">
    <property type="term" value="C:cytoplasm"/>
    <property type="evidence" value="ECO:0007669"/>
    <property type="project" value="TreeGrafter"/>
</dbReference>
<feature type="compositionally biased region" description="Basic and acidic residues" evidence="3">
    <location>
        <begin position="1020"/>
        <end position="1030"/>
    </location>
</feature>
<feature type="repeat" description="HEAT" evidence="2">
    <location>
        <begin position="644"/>
        <end position="682"/>
    </location>
</feature>
<dbReference type="InterPro" id="IPR021133">
    <property type="entry name" value="HEAT_type_2"/>
</dbReference>
<reference evidence="4 5" key="1">
    <citation type="submission" date="2019-09" db="EMBL/GenBank/DDBJ databases">
        <authorList>
            <consortium name="DOE Joint Genome Institute"/>
            <person name="Mondo S.J."/>
            <person name="Navarro-Mendoza M.I."/>
            <person name="Perez-Arques C."/>
            <person name="Panchal S."/>
            <person name="Nicolas F.E."/>
            <person name="Ganguly P."/>
            <person name="Pangilinan J."/>
            <person name="Grigoriev I."/>
            <person name="Heitman J."/>
            <person name="Sanya K."/>
            <person name="Garre V."/>
        </authorList>
    </citation>
    <scope>NUCLEOTIDE SEQUENCE [LARGE SCALE GENOMIC DNA]</scope>
    <source>
        <strain evidence="4 5">MU402</strain>
    </source>
</reference>
<evidence type="ECO:0000256" key="3">
    <source>
        <dbReference type="SAM" id="MobiDB-lite"/>
    </source>
</evidence>
<dbReference type="PROSITE" id="PS50077">
    <property type="entry name" value="HEAT_REPEAT"/>
    <property type="match status" value="4"/>
</dbReference>
<feature type="repeat" description="HEAT" evidence="2">
    <location>
        <begin position="508"/>
        <end position="545"/>
    </location>
</feature>
<name>A0A8H4B6U0_MUCCL</name>
<feature type="compositionally biased region" description="Acidic residues" evidence="3">
    <location>
        <begin position="1084"/>
        <end position="1097"/>
    </location>
</feature>
<evidence type="ECO:0000313" key="5">
    <source>
        <dbReference type="Proteomes" id="UP000469890"/>
    </source>
</evidence>
<dbReference type="Gene3D" id="1.25.10.10">
    <property type="entry name" value="Leucine-rich Repeat Variant"/>
    <property type="match status" value="1"/>
</dbReference>
<dbReference type="Proteomes" id="UP000469890">
    <property type="component" value="Unassembled WGS sequence"/>
</dbReference>
<dbReference type="SUPFAM" id="SSF48371">
    <property type="entry name" value="ARM repeat"/>
    <property type="match status" value="1"/>
</dbReference>
<dbReference type="GO" id="GO:0019888">
    <property type="term" value="F:protein phosphatase regulator activity"/>
    <property type="evidence" value="ECO:0007669"/>
    <property type="project" value="TreeGrafter"/>
</dbReference>
<feature type="region of interest" description="Disordered" evidence="3">
    <location>
        <begin position="94"/>
        <end position="113"/>
    </location>
</feature>
<dbReference type="InterPro" id="IPR016024">
    <property type="entry name" value="ARM-type_fold"/>
</dbReference>
<feature type="compositionally biased region" description="Basic and acidic residues" evidence="3">
    <location>
        <begin position="1054"/>
        <end position="1064"/>
    </location>
</feature>
<dbReference type="PANTHER" id="PTHR10648:SF1">
    <property type="entry name" value="SERINE_THREONINE-PROTEIN PHOSPHATASE 4 REGULATORY SUBUNIT 1"/>
    <property type="match status" value="1"/>
</dbReference>
<protein>
    <submittedName>
        <fullName evidence="4">Armadillo-type protein</fullName>
    </submittedName>
</protein>
<dbReference type="EMBL" id="JAAECE010000014">
    <property type="protein sequence ID" value="KAF1796136.1"/>
    <property type="molecule type" value="Genomic_DNA"/>
</dbReference>
<gene>
    <name evidence="4" type="ORF">FB192DRAFT_1348216</name>
</gene>
<dbReference type="InterPro" id="IPR011989">
    <property type="entry name" value="ARM-like"/>
</dbReference>
<dbReference type="PANTHER" id="PTHR10648">
    <property type="entry name" value="SERINE/THREONINE-PROTEIN PHOSPHATASE PP2A 65 KDA REGULATORY SUBUNIT"/>
    <property type="match status" value="1"/>
</dbReference>
<feature type="region of interest" description="Disordered" evidence="3">
    <location>
        <begin position="158"/>
        <end position="183"/>
    </location>
</feature>
<feature type="compositionally biased region" description="Acidic residues" evidence="3">
    <location>
        <begin position="1065"/>
        <end position="1075"/>
    </location>
</feature>
<proteinExistence type="predicted"/>
<feature type="region of interest" description="Disordered" evidence="3">
    <location>
        <begin position="1020"/>
        <end position="1103"/>
    </location>
</feature>
<comment type="caution">
    <text evidence="4">The sequence shown here is derived from an EMBL/GenBank/DDBJ whole genome shotgun (WGS) entry which is preliminary data.</text>
</comment>
<feature type="compositionally biased region" description="Low complexity" evidence="3">
    <location>
        <begin position="158"/>
        <end position="167"/>
    </location>
</feature>
<feature type="repeat" description="HEAT" evidence="2">
    <location>
        <begin position="229"/>
        <end position="263"/>
    </location>
</feature>
<evidence type="ECO:0000313" key="4">
    <source>
        <dbReference type="EMBL" id="KAF1796136.1"/>
    </source>
</evidence>
<dbReference type="AlphaFoldDB" id="A0A8H4B6U0"/>